<organism evidence="1 2">
    <name type="scientific">Sphaerotilus montanus</name>
    <dbReference type="NCBI Taxonomy" id="522889"/>
    <lineage>
        <taxon>Bacteria</taxon>
        <taxon>Pseudomonadati</taxon>
        <taxon>Pseudomonadota</taxon>
        <taxon>Betaproteobacteria</taxon>
        <taxon>Burkholderiales</taxon>
        <taxon>Sphaerotilaceae</taxon>
        <taxon>Sphaerotilus</taxon>
    </lineage>
</organism>
<evidence type="ECO:0000313" key="2">
    <source>
        <dbReference type="Proteomes" id="UP000518288"/>
    </source>
</evidence>
<evidence type="ECO:0000313" key="1">
    <source>
        <dbReference type="EMBL" id="NYG33457.1"/>
    </source>
</evidence>
<gene>
    <name evidence="1" type="ORF">BDD16_002443</name>
</gene>
<name>A0A7Y9QXV2_9BURK</name>
<protein>
    <submittedName>
        <fullName evidence="1">Uncharacterized protein</fullName>
    </submittedName>
</protein>
<accession>A0A7Y9QXV2</accession>
<sequence length="151" mass="17015">MFTFHELKLPSRPESVSMPADDLSPSILIEQYAQQLRGQWLHRSFGDIRFWGFAVVRPNDQSFVVVSVQAEGDRLDLRLVHESRQGHETVLSIWSPRGLQLASGLVVARAARLVLGDCEAWSEDDAHYRIRTPRGEGSFPMESTPALRLGC</sequence>
<dbReference type="Proteomes" id="UP000518288">
    <property type="component" value="Unassembled WGS sequence"/>
</dbReference>
<reference evidence="1 2" key="1">
    <citation type="submission" date="2020-07" db="EMBL/GenBank/DDBJ databases">
        <title>Genomic Encyclopedia of Archaeal and Bacterial Type Strains, Phase II (KMG-II): from individual species to whole genera.</title>
        <authorList>
            <person name="Goeker M."/>
        </authorList>
    </citation>
    <scope>NUCLEOTIDE SEQUENCE [LARGE SCALE GENOMIC DNA]</scope>
    <source>
        <strain evidence="1 2">DSM 21226</strain>
    </source>
</reference>
<dbReference type="AlphaFoldDB" id="A0A7Y9QXV2"/>
<dbReference type="RefSeq" id="WP_179634221.1">
    <property type="nucleotide sequence ID" value="NZ_CAXYYM010000113.1"/>
</dbReference>
<comment type="caution">
    <text evidence="1">The sequence shown here is derived from an EMBL/GenBank/DDBJ whole genome shotgun (WGS) entry which is preliminary data.</text>
</comment>
<dbReference type="EMBL" id="JACCFH010000001">
    <property type="protein sequence ID" value="NYG33457.1"/>
    <property type="molecule type" value="Genomic_DNA"/>
</dbReference>
<proteinExistence type="predicted"/>
<keyword evidence="2" id="KW-1185">Reference proteome</keyword>